<dbReference type="Pfam" id="PF03929">
    <property type="entry name" value="PepSY_TM"/>
    <property type="match status" value="1"/>
</dbReference>
<accession>A0A1I4QMM1</accession>
<evidence type="ECO:0000256" key="1">
    <source>
        <dbReference type="SAM" id="Phobius"/>
    </source>
</evidence>
<dbReference type="EMBL" id="FOUA01000011">
    <property type="protein sequence ID" value="SFM40955.1"/>
    <property type="molecule type" value="Genomic_DNA"/>
</dbReference>
<dbReference type="Proteomes" id="UP000186599">
    <property type="component" value="Unassembled WGS sequence"/>
</dbReference>
<feature type="transmembrane region" description="Helical" evidence="1">
    <location>
        <begin position="12"/>
        <end position="31"/>
    </location>
</feature>
<organism evidence="3 4">
    <name type="scientific">Halopseudomonas bauzanensis</name>
    <dbReference type="NCBI Taxonomy" id="653930"/>
    <lineage>
        <taxon>Bacteria</taxon>
        <taxon>Pseudomonadati</taxon>
        <taxon>Pseudomonadota</taxon>
        <taxon>Gammaproteobacteria</taxon>
        <taxon>Pseudomonadales</taxon>
        <taxon>Pseudomonadaceae</taxon>
        <taxon>Halopseudomonas</taxon>
    </lineage>
</organism>
<protein>
    <submittedName>
        <fullName evidence="3">Uncharacterized iron-regulated membrane protein</fullName>
    </submittedName>
</protein>
<feature type="transmembrane region" description="Helical" evidence="1">
    <location>
        <begin position="141"/>
        <end position="163"/>
    </location>
</feature>
<dbReference type="STRING" id="653930.SAMN05216589_0118"/>
<dbReference type="PANTHER" id="PTHR34219:SF4">
    <property type="entry name" value="PEPSY DOMAIN-CONTAINING PROTEIN"/>
    <property type="match status" value="1"/>
</dbReference>
<feature type="transmembrane region" description="Helical" evidence="1">
    <location>
        <begin position="478"/>
        <end position="500"/>
    </location>
</feature>
<keyword evidence="1" id="KW-0472">Membrane</keyword>
<dbReference type="RefSeq" id="WP_074781341.1">
    <property type="nucleotide sequence ID" value="NZ_FOGN01000011.1"/>
</dbReference>
<gene>
    <name evidence="3" type="ORF">SAMN04487855_0117</name>
    <name evidence="2" type="ORF">SAMN05216589_0118</name>
</gene>
<dbReference type="EMBL" id="FOGN01000011">
    <property type="protein sequence ID" value="SES37976.1"/>
    <property type="molecule type" value="Genomic_DNA"/>
</dbReference>
<keyword evidence="1" id="KW-1133">Transmembrane helix</keyword>
<feature type="transmembrane region" description="Helical" evidence="1">
    <location>
        <begin position="449"/>
        <end position="466"/>
    </location>
</feature>
<evidence type="ECO:0000313" key="3">
    <source>
        <dbReference type="EMBL" id="SFM40955.1"/>
    </source>
</evidence>
<evidence type="ECO:0000313" key="4">
    <source>
        <dbReference type="Proteomes" id="UP000186599"/>
    </source>
</evidence>
<feature type="transmembrane region" description="Helical" evidence="1">
    <location>
        <begin position="424"/>
        <end position="442"/>
    </location>
</feature>
<feature type="transmembrane region" description="Helical" evidence="1">
    <location>
        <begin position="184"/>
        <end position="215"/>
    </location>
</feature>
<dbReference type="AlphaFoldDB" id="A0A1I4QMM1"/>
<dbReference type="PANTHER" id="PTHR34219">
    <property type="entry name" value="IRON-REGULATED INNER MEMBRANE PROTEIN-RELATED"/>
    <property type="match status" value="1"/>
</dbReference>
<keyword evidence="1" id="KW-0812">Transmembrane</keyword>
<sequence length="522" mass="57420">MAPGTGFRRSMSWLHGWAGVLLGGVLMAIFWTGSLSLFDREIDRWMLPATRLPPPPTELSLDHLLVAHAEQLAAASPLWSVRLPDARAPTLQLSYQLPGQDRVTRHIDPHSGQLLADEGSWAGTGFIFPFHFSLHVPWLNIGYWLVGAAGMGMLVLLVSGVVAHRKLLAEFFTFRPRKRLQRGLLDLHNLTGVMVLPFHFLISLSGLAIFCLIYFPNIADGLYAEDRARLQLEALGGYTRPVSGSAAPMASLDAMLHSAERIWSDADRPGKAYLIRIWNPGDRHAYVEVRRGFADEVTMNVDRLTFDANTGALLHQHWTTPIVGVQRFLTGLHFIQFDHWTLRWLYFSGGLSGCLLIGTGLLFWTGARRARHARQGRISARLVEAIAVAGCTGLVIATLAFFIANRVLPVAAAAPGQRAALEAWAFFLAWALTLAHAVLRPAGSWREQLLTAAGMALLAVALNWLTTGAHLGHSLRTGLHAVAGMDLMLLVLTGVCLISAKRIRLAQFKQATHQDDRVPRNA</sequence>
<keyword evidence="4" id="KW-1185">Reference proteome</keyword>
<feature type="transmembrane region" description="Helical" evidence="1">
    <location>
        <begin position="385"/>
        <end position="404"/>
    </location>
</feature>
<proteinExistence type="predicted"/>
<dbReference type="InterPro" id="IPR005625">
    <property type="entry name" value="PepSY-ass_TM"/>
</dbReference>
<dbReference type="Proteomes" id="UP000186904">
    <property type="component" value="Unassembled WGS sequence"/>
</dbReference>
<reference evidence="4 5" key="1">
    <citation type="submission" date="2016-10" db="EMBL/GenBank/DDBJ databases">
        <authorList>
            <person name="de Groot N.N."/>
        </authorList>
    </citation>
    <scope>NUCLEOTIDE SEQUENCE [LARGE SCALE GENOMIC DNA]</scope>
    <source>
        <strain evidence="3 4">CGMCC 1.9095</strain>
        <strain evidence="2 5">DSM 22558</strain>
    </source>
</reference>
<evidence type="ECO:0000313" key="5">
    <source>
        <dbReference type="Proteomes" id="UP000186904"/>
    </source>
</evidence>
<feature type="transmembrane region" description="Helical" evidence="1">
    <location>
        <begin position="344"/>
        <end position="364"/>
    </location>
</feature>
<name>A0A1I4QMM1_9GAMM</name>
<evidence type="ECO:0000313" key="2">
    <source>
        <dbReference type="EMBL" id="SES37976.1"/>
    </source>
</evidence>
<dbReference type="OrthoDB" id="9776609at2"/>